<dbReference type="Proteomes" id="UP000554482">
    <property type="component" value="Unassembled WGS sequence"/>
</dbReference>
<sequence>MGFNRPPIEARVANPLVLTSEQLAALDVGGLLFLFSTTFQFIKTMSLLRMGAKCRDLHRIMVAIYSVEVAFC</sequence>
<evidence type="ECO:0000313" key="1">
    <source>
        <dbReference type="EMBL" id="KAF5208016.1"/>
    </source>
</evidence>
<protein>
    <submittedName>
        <fullName evidence="1">Uncharacterized protein</fullName>
    </submittedName>
</protein>
<gene>
    <name evidence="1" type="ORF">FRX31_002397</name>
</gene>
<accession>A0A7J6XDY3</accession>
<organism evidence="1 2">
    <name type="scientific">Thalictrum thalictroides</name>
    <name type="common">Rue-anemone</name>
    <name type="synonym">Anemone thalictroides</name>
    <dbReference type="NCBI Taxonomy" id="46969"/>
    <lineage>
        <taxon>Eukaryota</taxon>
        <taxon>Viridiplantae</taxon>
        <taxon>Streptophyta</taxon>
        <taxon>Embryophyta</taxon>
        <taxon>Tracheophyta</taxon>
        <taxon>Spermatophyta</taxon>
        <taxon>Magnoliopsida</taxon>
        <taxon>Ranunculales</taxon>
        <taxon>Ranunculaceae</taxon>
        <taxon>Thalictroideae</taxon>
        <taxon>Thalictrum</taxon>
    </lineage>
</organism>
<reference evidence="1 2" key="1">
    <citation type="submission" date="2020-06" db="EMBL/GenBank/DDBJ databases">
        <title>Transcriptomic and genomic resources for Thalictrum thalictroides and T. hernandezii: Facilitating candidate gene discovery in an emerging model plant lineage.</title>
        <authorList>
            <person name="Arias T."/>
            <person name="Riano-Pachon D.M."/>
            <person name="Di Stilio V.S."/>
        </authorList>
    </citation>
    <scope>NUCLEOTIDE SEQUENCE [LARGE SCALE GENOMIC DNA]</scope>
    <source>
        <strain evidence="2">cv. WT478/WT964</strain>
        <tissue evidence="1">Leaves</tissue>
    </source>
</reference>
<name>A0A7J6XDY3_THATH</name>
<proteinExistence type="predicted"/>
<keyword evidence="2" id="KW-1185">Reference proteome</keyword>
<dbReference type="AlphaFoldDB" id="A0A7J6XDY3"/>
<evidence type="ECO:0000313" key="2">
    <source>
        <dbReference type="Proteomes" id="UP000554482"/>
    </source>
</evidence>
<dbReference type="EMBL" id="JABWDY010000594">
    <property type="protein sequence ID" value="KAF5208016.1"/>
    <property type="molecule type" value="Genomic_DNA"/>
</dbReference>
<comment type="caution">
    <text evidence="1">The sequence shown here is derived from an EMBL/GenBank/DDBJ whole genome shotgun (WGS) entry which is preliminary data.</text>
</comment>